<sequence length="79" mass="8751">MDDVDLNAVDLDARGLICPLPVLRLRKRLMPLAPGDAFSMLTDDPVAAIDIPHFCAEEGHEVLVNRVQDDARLFVLRKG</sequence>
<evidence type="ECO:0000313" key="3">
    <source>
        <dbReference type="EMBL" id="SFC74232.1"/>
    </source>
</evidence>
<dbReference type="InterPro" id="IPR036868">
    <property type="entry name" value="TusA-like_sf"/>
</dbReference>
<protein>
    <submittedName>
        <fullName evidence="3">tRNA 2-thiouridine synthesizing protein A</fullName>
    </submittedName>
</protein>
<evidence type="ECO:0000313" key="4">
    <source>
        <dbReference type="Proteomes" id="UP000231644"/>
    </source>
</evidence>
<gene>
    <name evidence="3" type="ORF">SAMN05421762_2030</name>
</gene>
<dbReference type="PANTHER" id="PTHR33279:SF6">
    <property type="entry name" value="SULFUR CARRIER PROTEIN YEDF-RELATED"/>
    <property type="match status" value="1"/>
</dbReference>
<evidence type="ECO:0000259" key="2">
    <source>
        <dbReference type="PROSITE" id="PS01148"/>
    </source>
</evidence>
<reference evidence="3 4" key="1">
    <citation type="submission" date="2016-10" db="EMBL/GenBank/DDBJ databases">
        <authorList>
            <person name="de Groot N.N."/>
        </authorList>
    </citation>
    <scope>NUCLEOTIDE SEQUENCE [LARGE SCALE GENOMIC DNA]</scope>
    <source>
        <strain evidence="3 4">DSM 29619</strain>
    </source>
</reference>
<dbReference type="CDD" id="cd00291">
    <property type="entry name" value="SirA_YedF_YeeD"/>
    <property type="match status" value="1"/>
</dbReference>
<evidence type="ECO:0000256" key="1">
    <source>
        <dbReference type="ARBA" id="ARBA00008984"/>
    </source>
</evidence>
<comment type="similarity">
    <text evidence="1">Belongs to the sulfur carrier protein TusA family.</text>
</comment>
<keyword evidence="4" id="KW-1185">Reference proteome</keyword>
<dbReference type="Gene3D" id="3.30.110.40">
    <property type="entry name" value="TusA-like domain"/>
    <property type="match status" value="1"/>
</dbReference>
<name>A0A1I1LNW7_9RHOB</name>
<dbReference type="Pfam" id="PF01206">
    <property type="entry name" value="TusA"/>
    <property type="match status" value="1"/>
</dbReference>
<organism evidence="3 4">
    <name type="scientific">Pseudooceanicola nitratireducens</name>
    <dbReference type="NCBI Taxonomy" id="517719"/>
    <lineage>
        <taxon>Bacteria</taxon>
        <taxon>Pseudomonadati</taxon>
        <taxon>Pseudomonadota</taxon>
        <taxon>Alphaproteobacteria</taxon>
        <taxon>Rhodobacterales</taxon>
        <taxon>Paracoccaceae</taxon>
        <taxon>Pseudooceanicola</taxon>
    </lineage>
</organism>
<dbReference type="RefSeq" id="WP_093454032.1">
    <property type="nucleotide sequence ID" value="NZ_CAXQIN010000208.1"/>
</dbReference>
<dbReference type="PROSITE" id="PS01148">
    <property type="entry name" value="UPF0033"/>
    <property type="match status" value="1"/>
</dbReference>
<dbReference type="AlphaFoldDB" id="A0A1I1LNW7"/>
<feature type="domain" description="UPF0033" evidence="2">
    <location>
        <begin position="11"/>
        <end position="35"/>
    </location>
</feature>
<dbReference type="EMBL" id="FOLX01000001">
    <property type="protein sequence ID" value="SFC74232.1"/>
    <property type="molecule type" value="Genomic_DNA"/>
</dbReference>
<dbReference type="OrthoDB" id="9797551at2"/>
<proteinExistence type="inferred from homology"/>
<dbReference type="SUPFAM" id="SSF64307">
    <property type="entry name" value="SirA-like"/>
    <property type="match status" value="1"/>
</dbReference>
<dbReference type="STRING" id="517719.SAMN05421762_2030"/>
<dbReference type="PANTHER" id="PTHR33279">
    <property type="entry name" value="SULFUR CARRIER PROTEIN YEDF-RELATED"/>
    <property type="match status" value="1"/>
</dbReference>
<accession>A0A1I1LNW7</accession>
<dbReference type="Proteomes" id="UP000231644">
    <property type="component" value="Unassembled WGS sequence"/>
</dbReference>
<dbReference type="InterPro" id="IPR001455">
    <property type="entry name" value="TusA-like"/>
</dbReference>